<dbReference type="OMA" id="WLDERYF"/>
<feature type="transmembrane region" description="Helical" evidence="1">
    <location>
        <begin position="51"/>
        <end position="68"/>
    </location>
</feature>
<feature type="transmembrane region" description="Helical" evidence="1">
    <location>
        <begin position="117"/>
        <end position="134"/>
    </location>
</feature>
<keyword evidence="1" id="KW-0812">Transmembrane</keyword>
<proteinExistence type="predicted"/>
<accession>A0A482PK54</accession>
<dbReference type="RefSeq" id="WP_012905884.1">
    <property type="nucleotide sequence ID" value="NZ_CAJTBI010000001.1"/>
</dbReference>
<keyword evidence="1" id="KW-0472">Membrane</keyword>
<protein>
    <submittedName>
        <fullName evidence="2">Uncharacterized protein</fullName>
    </submittedName>
</protein>
<evidence type="ECO:0000313" key="2">
    <source>
        <dbReference type="EMBL" id="QBY28212.1"/>
    </source>
</evidence>
<feature type="transmembrane region" description="Helical" evidence="1">
    <location>
        <begin position="26"/>
        <end position="44"/>
    </location>
</feature>
<name>A0A482PK54_CITRO</name>
<dbReference type="EMBL" id="CP038008">
    <property type="protein sequence ID" value="QBY28212.1"/>
    <property type="molecule type" value="Genomic_DNA"/>
</dbReference>
<reference evidence="2" key="1">
    <citation type="submission" date="2019-03" db="EMBL/GenBank/DDBJ databases">
        <title>Complete genome sequence of enteropathogenic Citrobacter rodentium strain DBS100.</title>
        <authorList>
            <person name="Popov G."/>
            <person name="Fiebig A."/>
            <person name="Shideler S."/>
            <person name="Coombes B."/>
            <person name="Savchenko A."/>
        </authorList>
    </citation>
    <scope>NUCLEOTIDE SEQUENCE</scope>
    <source>
        <strain evidence="2">DBS100</strain>
    </source>
</reference>
<dbReference type="AlphaFoldDB" id="A0A482PK54"/>
<evidence type="ECO:0000256" key="1">
    <source>
        <dbReference type="SAM" id="Phobius"/>
    </source>
</evidence>
<sequence>MEPISDNVTDEEALRSDLLIRTLNSWRFFLLFTLPPLAWCLFVASPGILRVMITLLSGIVWFSCWRLWLDAGYFSLIAADNNARAGKALAFIWQRDRLHDLAFTERQEGALKQCRRTLYWLVILWGSWLVLLYVR</sequence>
<organism evidence="2">
    <name type="scientific">Citrobacter rodentium</name>
    <dbReference type="NCBI Taxonomy" id="67825"/>
    <lineage>
        <taxon>Bacteria</taxon>
        <taxon>Pseudomonadati</taxon>
        <taxon>Pseudomonadota</taxon>
        <taxon>Gammaproteobacteria</taxon>
        <taxon>Enterobacterales</taxon>
        <taxon>Enterobacteriaceae</taxon>
        <taxon>Citrobacter</taxon>
    </lineage>
</organism>
<keyword evidence="1" id="KW-1133">Transmembrane helix</keyword>
<gene>
    <name evidence="2" type="ORF">E2R62_04665</name>
</gene>